<dbReference type="EMBL" id="JBDJNQ010000011">
    <property type="protein sequence ID" value="MEN5379723.1"/>
    <property type="molecule type" value="Genomic_DNA"/>
</dbReference>
<proteinExistence type="predicted"/>
<sequence length="68" mass="7846">MQTFKIEGEYIPLIQLLKALNWVEHGAMAQLVVTEGMVTVNGQVEYRKRMKVRPDDIVEFEGQQVKLV</sequence>
<dbReference type="CDD" id="cd00165">
    <property type="entry name" value="S4"/>
    <property type="match status" value="1"/>
</dbReference>
<dbReference type="SUPFAM" id="SSF55174">
    <property type="entry name" value="Alpha-L RNA-binding motif"/>
    <property type="match status" value="1"/>
</dbReference>
<protein>
    <submittedName>
        <fullName evidence="2">RNA-binding S4 domain-containing protein</fullName>
    </submittedName>
</protein>
<dbReference type="RefSeq" id="WP_132771366.1">
    <property type="nucleotide sequence ID" value="NZ_JAOQNK010000001.1"/>
</dbReference>
<dbReference type="Pfam" id="PF13275">
    <property type="entry name" value="S4_2"/>
    <property type="match status" value="1"/>
</dbReference>
<dbReference type="InterPro" id="IPR036986">
    <property type="entry name" value="S4_RNA-bd_sf"/>
</dbReference>
<evidence type="ECO:0000256" key="1">
    <source>
        <dbReference type="PROSITE-ProRule" id="PRU00182"/>
    </source>
</evidence>
<accession>A0ABV0BZK8</accession>
<reference evidence="2 3" key="1">
    <citation type="submission" date="2024-04" db="EMBL/GenBank/DDBJ databases">
        <title>WGS of bacteria from Torrens River.</title>
        <authorList>
            <person name="Wyrsch E.R."/>
            <person name="Drigo B."/>
        </authorList>
    </citation>
    <scope>NUCLEOTIDE SEQUENCE [LARGE SCALE GENOMIC DNA]</scope>
    <source>
        <strain evidence="2 3">TWI391</strain>
    </source>
</reference>
<name>A0ABV0BZK8_9SPHI</name>
<comment type="caution">
    <text evidence="2">The sequence shown here is derived from an EMBL/GenBank/DDBJ whole genome shotgun (WGS) entry which is preliminary data.</text>
</comment>
<organism evidence="2 3">
    <name type="scientific">Sphingobacterium kitahiroshimense</name>
    <dbReference type="NCBI Taxonomy" id="470446"/>
    <lineage>
        <taxon>Bacteria</taxon>
        <taxon>Pseudomonadati</taxon>
        <taxon>Bacteroidota</taxon>
        <taxon>Sphingobacteriia</taxon>
        <taxon>Sphingobacteriales</taxon>
        <taxon>Sphingobacteriaceae</taxon>
        <taxon>Sphingobacterium</taxon>
    </lineage>
</organism>
<keyword evidence="3" id="KW-1185">Reference proteome</keyword>
<gene>
    <name evidence="2" type="ORF">ABE541_20825</name>
</gene>
<evidence type="ECO:0000313" key="2">
    <source>
        <dbReference type="EMBL" id="MEN5379723.1"/>
    </source>
</evidence>
<dbReference type="Gene3D" id="3.10.290.10">
    <property type="entry name" value="RNA-binding S4 domain"/>
    <property type="match status" value="1"/>
</dbReference>
<dbReference type="Proteomes" id="UP001409291">
    <property type="component" value="Unassembled WGS sequence"/>
</dbReference>
<evidence type="ECO:0000313" key="3">
    <source>
        <dbReference type="Proteomes" id="UP001409291"/>
    </source>
</evidence>
<keyword evidence="1" id="KW-0694">RNA-binding</keyword>
<dbReference type="PROSITE" id="PS50889">
    <property type="entry name" value="S4"/>
    <property type="match status" value="1"/>
</dbReference>